<keyword evidence="3" id="KW-1185">Reference proteome</keyword>
<reference evidence="2" key="1">
    <citation type="submission" date="2017-09" db="EMBL/GenBank/DDBJ databases">
        <title>Complete Genome Sequence of ansamitocin-producing Bacterium Actinosynnema pretiosum X47.</title>
        <authorList>
            <person name="Cao G."/>
            <person name="Zong G."/>
            <person name="Zhong C."/>
            <person name="Fu J."/>
        </authorList>
    </citation>
    <scope>NUCLEOTIDE SEQUENCE [LARGE SCALE GENOMIC DNA]</scope>
    <source>
        <strain evidence="2">X47</strain>
    </source>
</reference>
<organism evidence="2 3">
    <name type="scientific">Actinosynnema pretiosum</name>
    <dbReference type="NCBI Taxonomy" id="42197"/>
    <lineage>
        <taxon>Bacteria</taxon>
        <taxon>Bacillati</taxon>
        <taxon>Actinomycetota</taxon>
        <taxon>Actinomycetes</taxon>
        <taxon>Pseudonocardiales</taxon>
        <taxon>Pseudonocardiaceae</taxon>
        <taxon>Actinosynnema</taxon>
    </lineage>
</organism>
<accession>A0A290Z7X1</accession>
<evidence type="ECO:0000313" key="3">
    <source>
        <dbReference type="Proteomes" id="UP000218505"/>
    </source>
</evidence>
<sequence>MFTRDEALRLVEGANSSTGLFGDFSPDRAQTAHRLWRDLLVALHPDRTGPDDHRAHAAAAEVTRLHDRWAGSGSASVELRTARRAYRTGALHRVGSVANVHLTDGPEVVKVVRNPALSPLLLAERDALTALARLTDEHRWLAPYFPRLVDASGEVGRGERAFTVLAPLTDGFHTLAEVKRAYPGGLDGRDWAWMHRRLLRAVAGAHLAGLVHGAITADNVLVHPERHGVVLAGWSFAVELGQRPLAKDRTTAYPPEVAAGQALTGATDVWMAHALMLDLLAPGERRQRLFAEGCTQDSPSARPEAADLLDEYDDLLDDLYGPRVFRPFSMTDEGA</sequence>
<dbReference type="Gene3D" id="1.10.510.10">
    <property type="entry name" value="Transferase(Phosphotransferase) domain 1"/>
    <property type="match status" value="1"/>
</dbReference>
<protein>
    <submittedName>
        <fullName evidence="2">Adenylate cyclase</fullName>
    </submittedName>
</protein>
<evidence type="ECO:0000259" key="1">
    <source>
        <dbReference type="PROSITE" id="PS50011"/>
    </source>
</evidence>
<dbReference type="PROSITE" id="PS50011">
    <property type="entry name" value="PROTEIN_KINASE_DOM"/>
    <property type="match status" value="1"/>
</dbReference>
<dbReference type="GO" id="GO:0005524">
    <property type="term" value="F:ATP binding"/>
    <property type="evidence" value="ECO:0007669"/>
    <property type="project" value="InterPro"/>
</dbReference>
<dbReference type="EMBL" id="CP023445">
    <property type="protein sequence ID" value="ATE55108.1"/>
    <property type="molecule type" value="Genomic_DNA"/>
</dbReference>
<gene>
    <name evidence="2" type="ORF">CNX65_18960</name>
</gene>
<dbReference type="Proteomes" id="UP000218505">
    <property type="component" value="Chromosome"/>
</dbReference>
<dbReference type="RefSeq" id="WP_096494897.1">
    <property type="nucleotide sequence ID" value="NZ_CP023445.1"/>
</dbReference>
<dbReference type="KEGG" id="apre:CNX65_18960"/>
<name>A0A290Z7X1_9PSEU</name>
<proteinExistence type="predicted"/>
<dbReference type="GO" id="GO:0004672">
    <property type="term" value="F:protein kinase activity"/>
    <property type="evidence" value="ECO:0007669"/>
    <property type="project" value="InterPro"/>
</dbReference>
<dbReference type="SUPFAM" id="SSF56112">
    <property type="entry name" value="Protein kinase-like (PK-like)"/>
    <property type="match status" value="1"/>
</dbReference>
<feature type="domain" description="Protein kinase" evidence="1">
    <location>
        <begin position="80"/>
        <end position="335"/>
    </location>
</feature>
<dbReference type="InterPro" id="IPR011009">
    <property type="entry name" value="Kinase-like_dom_sf"/>
</dbReference>
<dbReference type="InterPro" id="IPR000719">
    <property type="entry name" value="Prot_kinase_dom"/>
</dbReference>
<evidence type="ECO:0000313" key="2">
    <source>
        <dbReference type="EMBL" id="ATE55108.1"/>
    </source>
</evidence>
<dbReference type="AlphaFoldDB" id="A0A290Z7X1"/>